<keyword evidence="3" id="KW-1185">Reference proteome</keyword>
<organism evidence="2 3">
    <name type="scientific">Zizania palustris</name>
    <name type="common">Northern wild rice</name>
    <dbReference type="NCBI Taxonomy" id="103762"/>
    <lineage>
        <taxon>Eukaryota</taxon>
        <taxon>Viridiplantae</taxon>
        <taxon>Streptophyta</taxon>
        <taxon>Embryophyta</taxon>
        <taxon>Tracheophyta</taxon>
        <taxon>Spermatophyta</taxon>
        <taxon>Magnoliopsida</taxon>
        <taxon>Liliopsida</taxon>
        <taxon>Poales</taxon>
        <taxon>Poaceae</taxon>
        <taxon>BOP clade</taxon>
        <taxon>Oryzoideae</taxon>
        <taxon>Oryzeae</taxon>
        <taxon>Zizaniinae</taxon>
        <taxon>Zizania</taxon>
    </lineage>
</organism>
<name>A0A8J5WRM7_ZIZPA</name>
<proteinExistence type="predicted"/>
<dbReference type="Pfam" id="PF14309">
    <property type="entry name" value="DUF4378"/>
    <property type="match status" value="1"/>
</dbReference>
<reference evidence="2" key="2">
    <citation type="submission" date="2021-02" db="EMBL/GenBank/DDBJ databases">
        <authorList>
            <person name="Kimball J.A."/>
            <person name="Haas M.W."/>
            <person name="Macchietto M."/>
            <person name="Kono T."/>
            <person name="Duquette J."/>
            <person name="Shao M."/>
        </authorList>
    </citation>
    <scope>NUCLEOTIDE SEQUENCE</scope>
    <source>
        <tissue evidence="2">Fresh leaf tissue</tissue>
    </source>
</reference>
<feature type="domain" description="DUF4378" evidence="1">
    <location>
        <begin position="7"/>
        <end position="71"/>
    </location>
</feature>
<dbReference type="EMBL" id="JAAALK010000080">
    <property type="protein sequence ID" value="KAG8093729.1"/>
    <property type="molecule type" value="Genomic_DNA"/>
</dbReference>
<reference evidence="2" key="1">
    <citation type="journal article" date="2021" name="bioRxiv">
        <title>Whole Genome Assembly and Annotation of Northern Wild Rice, Zizania palustris L., Supports a Whole Genome Duplication in the Zizania Genus.</title>
        <authorList>
            <person name="Haas M."/>
            <person name="Kono T."/>
            <person name="Macchietto M."/>
            <person name="Millas R."/>
            <person name="McGilp L."/>
            <person name="Shao M."/>
            <person name="Duquette J."/>
            <person name="Hirsch C.N."/>
            <person name="Kimball J."/>
        </authorList>
    </citation>
    <scope>NUCLEOTIDE SEQUENCE</scope>
    <source>
        <tissue evidence="2">Fresh leaf tissue</tissue>
    </source>
</reference>
<protein>
    <recommendedName>
        <fullName evidence="1">DUF4378 domain-containing protein</fullName>
    </recommendedName>
</protein>
<dbReference type="PANTHER" id="PTHR40836">
    <property type="entry name" value="RB1-INDUCIBLE COILED-COIL PROTEIN"/>
    <property type="match status" value="1"/>
</dbReference>
<dbReference type="InterPro" id="IPR025486">
    <property type="entry name" value="DUF4378"/>
</dbReference>
<dbReference type="OrthoDB" id="446244at2759"/>
<evidence type="ECO:0000313" key="3">
    <source>
        <dbReference type="Proteomes" id="UP000729402"/>
    </source>
</evidence>
<evidence type="ECO:0000259" key="1">
    <source>
        <dbReference type="Pfam" id="PF14309"/>
    </source>
</evidence>
<gene>
    <name evidence="2" type="ORF">GUJ93_ZPchr0012g21310</name>
</gene>
<sequence>MANARVDSMARPIYDDIFQEVKEVYYHWDKMEANGDDEEAEFYNNTDENAMDHMMLFDLANEALEILVRSVKPGSSLGRRQHQRVVRE</sequence>
<dbReference type="AlphaFoldDB" id="A0A8J5WRM7"/>
<dbReference type="PANTHER" id="PTHR40836:SF2">
    <property type="entry name" value="OS06G0728200 PROTEIN"/>
    <property type="match status" value="1"/>
</dbReference>
<accession>A0A8J5WRM7</accession>
<dbReference type="Proteomes" id="UP000729402">
    <property type="component" value="Unassembled WGS sequence"/>
</dbReference>
<comment type="caution">
    <text evidence="2">The sequence shown here is derived from an EMBL/GenBank/DDBJ whole genome shotgun (WGS) entry which is preliminary data.</text>
</comment>
<evidence type="ECO:0000313" key="2">
    <source>
        <dbReference type="EMBL" id="KAG8093729.1"/>
    </source>
</evidence>